<protein>
    <submittedName>
        <fullName evidence="1">Uncharacterized protein</fullName>
    </submittedName>
</protein>
<dbReference type="EMBL" id="CP030041">
    <property type="protein sequence ID" value="AWW31087.1"/>
    <property type="molecule type" value="Genomic_DNA"/>
</dbReference>
<accession>A0A2Z4IK18</accession>
<reference evidence="1 2" key="1">
    <citation type="submission" date="2018-06" db="EMBL/GenBank/DDBJ databases">
        <title>Echinicola strongylocentroti sp. nov., isolated from a sea urchin Strongylocentrotus intermedius.</title>
        <authorList>
            <person name="Bae S.S."/>
        </authorList>
    </citation>
    <scope>NUCLEOTIDE SEQUENCE [LARGE SCALE GENOMIC DNA]</scope>
    <source>
        <strain evidence="1 2">MEBiC08714</strain>
    </source>
</reference>
<gene>
    <name evidence="1" type="ORF">DN752_13660</name>
</gene>
<evidence type="ECO:0000313" key="2">
    <source>
        <dbReference type="Proteomes" id="UP000248688"/>
    </source>
</evidence>
<dbReference type="AlphaFoldDB" id="A0A2Z4IK18"/>
<keyword evidence="2" id="KW-1185">Reference proteome</keyword>
<dbReference type="Proteomes" id="UP000248688">
    <property type="component" value="Chromosome"/>
</dbReference>
<proteinExistence type="predicted"/>
<dbReference type="OrthoDB" id="1293445at2"/>
<name>A0A2Z4IK18_9BACT</name>
<dbReference type="KEGG" id="est:DN752_13660"/>
<organism evidence="1 2">
    <name type="scientific">Echinicola strongylocentroti</name>
    <dbReference type="NCBI Taxonomy" id="1795355"/>
    <lineage>
        <taxon>Bacteria</taxon>
        <taxon>Pseudomonadati</taxon>
        <taxon>Bacteroidota</taxon>
        <taxon>Cytophagia</taxon>
        <taxon>Cytophagales</taxon>
        <taxon>Cyclobacteriaceae</taxon>
        <taxon>Echinicola</taxon>
    </lineage>
</organism>
<sequence length="550" mass="62763">MLFTCIILNFKTPILNKIKSPSMKKKLLLLLLILPLSITLLHAQNLPEAALNIHLGSQNFTKNNMMPNQIVASDEKGIYITKIKLSDELRGKSEFPIIEFYNHQMELMAYHQLHAKNHDTPPRFEQITQVGDRLYCFYSTYDKGQNQKKLWADEIEKSTLSLRQSPFCLQSFSPQKKAKFKIAKFHLKLSDDNNTILATFKQPGAKNDTDTFNFKVVDQEMKEIWSSQLKAPYNNSQYVTTNIHLSISGDLYLLNKAAPSEKALAKFWEPNYHYSIIAITDQGKTQTTIQPQVQGKHFTKMQISTNHNNQLVCAGFYTDQLQNTTSGSYFLTLKGQKITQKSFQAFEPKSDEGQAKGSKVENQKYLYTYLLNDIEFRGDGSAVLIAEQTSQSPGASFTSHNHLPMANSIFNTIAVVSIAPEGEIMWTKKIHKNQLSPEGYSFFSSYATAVLHDKIYLVFNDHPENLSTEESDPVRFNPKAAKKELMIAMVELDWNGHIKKEALSFSRDLHLLTKPLACKQVSSHQMVVLGQYNNAYRMARLDFEKTFSYQ</sequence>
<evidence type="ECO:0000313" key="1">
    <source>
        <dbReference type="EMBL" id="AWW31087.1"/>
    </source>
</evidence>